<gene>
    <name evidence="2" type="ORF">CEN44_15470</name>
</gene>
<reference evidence="2 3" key="1">
    <citation type="submission" date="2017-08" db="EMBL/GenBank/DDBJ databases">
        <title>Genomes of Fischerella (Mastigocladus) sp. strains.</title>
        <authorList>
            <person name="Miller S.R."/>
        </authorList>
    </citation>
    <scope>NUCLEOTIDE SEQUENCE [LARGE SCALE GENOMIC DNA]</scope>
    <source>
        <strain evidence="2 3">CCMEE 5323</strain>
    </source>
</reference>
<sequence length="103" mass="12234">MLNKPLAFSLVAATILIAPVAAFAGDQEQYNEQTTYQNGAAINGGTNVQTSETRSYQEQIQINNEDYNDDYYRRGRDGYYRRDRYDDDYYYRRDRDDDYYYGR</sequence>
<keyword evidence="3" id="KW-1185">Reference proteome</keyword>
<evidence type="ECO:0000313" key="3">
    <source>
        <dbReference type="Proteomes" id="UP000235036"/>
    </source>
</evidence>
<dbReference type="Proteomes" id="UP000235036">
    <property type="component" value="Unassembled WGS sequence"/>
</dbReference>
<dbReference type="RefSeq" id="WP_102205386.1">
    <property type="nucleotide sequence ID" value="NZ_CAWNVR010000446.1"/>
</dbReference>
<accession>A0A2N6K1C7</accession>
<proteinExistence type="predicted"/>
<feature type="signal peptide" evidence="1">
    <location>
        <begin position="1"/>
        <end position="24"/>
    </location>
</feature>
<name>A0A2N6K1C7_FISMU</name>
<keyword evidence="1" id="KW-0732">Signal</keyword>
<dbReference type="EMBL" id="NRQW01000342">
    <property type="protein sequence ID" value="PLZ88396.1"/>
    <property type="molecule type" value="Genomic_DNA"/>
</dbReference>
<evidence type="ECO:0000313" key="2">
    <source>
        <dbReference type="EMBL" id="PLZ88396.1"/>
    </source>
</evidence>
<evidence type="ECO:0000256" key="1">
    <source>
        <dbReference type="SAM" id="SignalP"/>
    </source>
</evidence>
<dbReference type="AlphaFoldDB" id="A0A2N6K1C7"/>
<organism evidence="2 3">
    <name type="scientific">Fischerella muscicola CCMEE 5323</name>
    <dbReference type="NCBI Taxonomy" id="2019572"/>
    <lineage>
        <taxon>Bacteria</taxon>
        <taxon>Bacillati</taxon>
        <taxon>Cyanobacteriota</taxon>
        <taxon>Cyanophyceae</taxon>
        <taxon>Nostocales</taxon>
        <taxon>Hapalosiphonaceae</taxon>
        <taxon>Fischerella</taxon>
    </lineage>
</organism>
<comment type="caution">
    <text evidence="2">The sequence shown here is derived from an EMBL/GenBank/DDBJ whole genome shotgun (WGS) entry which is preliminary data.</text>
</comment>
<protein>
    <submittedName>
        <fullName evidence="2">Uncharacterized protein</fullName>
    </submittedName>
</protein>
<feature type="chain" id="PRO_5014775862" evidence="1">
    <location>
        <begin position="25"/>
        <end position="103"/>
    </location>
</feature>